<evidence type="ECO:0000256" key="1">
    <source>
        <dbReference type="ARBA" id="ARBA00004496"/>
    </source>
</evidence>
<name>A0A521EQF5_9BACT</name>
<accession>A0A521EQF5</accession>
<dbReference type="PANTHER" id="PTHR12128">
    <property type="entry name" value="DIHYDRODIPICOLINATE SYNTHASE"/>
    <property type="match status" value="1"/>
</dbReference>
<dbReference type="OrthoDB" id="9778880at2"/>
<evidence type="ECO:0000256" key="7">
    <source>
        <dbReference type="PIRSR" id="PIRSR001365-2"/>
    </source>
</evidence>
<dbReference type="GO" id="GO:0005737">
    <property type="term" value="C:cytoplasm"/>
    <property type="evidence" value="ECO:0007669"/>
    <property type="project" value="UniProtKB-SubCell"/>
</dbReference>
<feature type="active site" description="Schiff-base intermediate with substrate" evidence="6">
    <location>
        <position position="170"/>
    </location>
</feature>
<comment type="subcellular location">
    <subcellularLocation>
        <location evidence="1">Cytoplasm</location>
    </subcellularLocation>
</comment>
<feature type="active site" description="Proton donor/acceptor" evidence="6">
    <location>
        <position position="140"/>
    </location>
</feature>
<keyword evidence="9" id="KW-1185">Reference proteome</keyword>
<gene>
    <name evidence="8" type="ORF">SAMN06265218_11826</name>
</gene>
<dbReference type="SMART" id="SM01130">
    <property type="entry name" value="DHDPS"/>
    <property type="match status" value="1"/>
</dbReference>
<protein>
    <submittedName>
        <fullName evidence="8">N-acetylneuraminate lyase</fullName>
    </submittedName>
</protein>
<comment type="similarity">
    <text evidence="5">Belongs to the DapA family.</text>
</comment>
<proteinExistence type="inferred from homology"/>
<feature type="binding site" evidence="7">
    <location>
        <position position="212"/>
    </location>
    <ligand>
        <name>pyruvate</name>
        <dbReference type="ChEBI" id="CHEBI:15361"/>
    </ligand>
</feature>
<dbReference type="AlphaFoldDB" id="A0A521EQF5"/>
<evidence type="ECO:0000256" key="6">
    <source>
        <dbReference type="PIRSR" id="PIRSR001365-1"/>
    </source>
</evidence>
<keyword evidence="4" id="KW-0119">Carbohydrate metabolism</keyword>
<evidence type="ECO:0000256" key="3">
    <source>
        <dbReference type="ARBA" id="ARBA00023239"/>
    </source>
</evidence>
<dbReference type="EMBL" id="FXTH01000018">
    <property type="protein sequence ID" value="SMO86157.1"/>
    <property type="molecule type" value="Genomic_DNA"/>
</dbReference>
<dbReference type="Gene3D" id="3.20.20.70">
    <property type="entry name" value="Aldolase class I"/>
    <property type="match status" value="1"/>
</dbReference>
<dbReference type="SUPFAM" id="SSF51569">
    <property type="entry name" value="Aldolase"/>
    <property type="match status" value="1"/>
</dbReference>
<reference evidence="8 9" key="1">
    <citation type="submission" date="2017-05" db="EMBL/GenBank/DDBJ databases">
        <authorList>
            <person name="Varghese N."/>
            <person name="Submissions S."/>
        </authorList>
    </citation>
    <scope>NUCLEOTIDE SEQUENCE [LARGE SCALE GENOMIC DNA]</scope>
    <source>
        <strain evidence="8 9">DSM 21194</strain>
    </source>
</reference>
<feature type="binding site" evidence="7">
    <location>
        <position position="49"/>
    </location>
    <ligand>
        <name>pyruvate</name>
        <dbReference type="ChEBI" id="CHEBI:15361"/>
    </ligand>
</feature>
<evidence type="ECO:0000256" key="5">
    <source>
        <dbReference type="PIRNR" id="PIRNR001365"/>
    </source>
</evidence>
<keyword evidence="2" id="KW-0963">Cytoplasm</keyword>
<keyword evidence="3 5" id="KW-0456">Lyase</keyword>
<dbReference type="InterPro" id="IPR013785">
    <property type="entry name" value="Aldolase_TIM"/>
</dbReference>
<dbReference type="GO" id="GO:0016829">
    <property type="term" value="F:lyase activity"/>
    <property type="evidence" value="ECO:0007669"/>
    <property type="project" value="UniProtKB-KW"/>
</dbReference>
<dbReference type="Proteomes" id="UP000317593">
    <property type="component" value="Unassembled WGS sequence"/>
</dbReference>
<dbReference type="PRINTS" id="PR00146">
    <property type="entry name" value="DHPICSNTHASE"/>
</dbReference>
<dbReference type="RefSeq" id="WP_142715684.1">
    <property type="nucleotide sequence ID" value="NZ_FXTH01000018.1"/>
</dbReference>
<dbReference type="PANTHER" id="PTHR12128:SF21">
    <property type="entry name" value="N-ACETYLNEURAMINATE LYASE"/>
    <property type="match status" value="1"/>
</dbReference>
<evidence type="ECO:0000256" key="4">
    <source>
        <dbReference type="ARBA" id="ARBA00023277"/>
    </source>
</evidence>
<sequence length="310" mass="34638">MDSQKIKGLVAAPFTPMNQDRSINLKLIPKLYKRFRQLGITGVFINGSTSEGLSLTTAERKDLAEAWSDTVDDEFKLLIHVGHAGIDDAKGLASHAAQCTSVAGISMVGPFYRKPGTVSELVSFCREVVREAPDLPFYYYHIPALSGVDFTMYDFLAEASTRIPTLRGIKFTNSDLIDFSRCLEYNDGEYDIMFGNDELMSCGLMLGARGFVGSTYNLFPHLYHEIINAFDHGELSRVRILQRKSMEFVRLIDQYGYGGAAKGVMKLLALDCGPARLPLRTIKSDELKSLEEDLKQADFFKYTIHKQAVS</sequence>
<dbReference type="PIRSF" id="PIRSF001365">
    <property type="entry name" value="DHDPS"/>
    <property type="match status" value="1"/>
</dbReference>
<evidence type="ECO:0000256" key="2">
    <source>
        <dbReference type="ARBA" id="ARBA00022490"/>
    </source>
</evidence>
<evidence type="ECO:0000313" key="8">
    <source>
        <dbReference type="EMBL" id="SMO86157.1"/>
    </source>
</evidence>
<evidence type="ECO:0000313" key="9">
    <source>
        <dbReference type="Proteomes" id="UP000317593"/>
    </source>
</evidence>
<dbReference type="InterPro" id="IPR002220">
    <property type="entry name" value="DapA-like"/>
</dbReference>
<organism evidence="8 9">
    <name type="scientific">Fodinibius sediminis</name>
    <dbReference type="NCBI Taxonomy" id="1214077"/>
    <lineage>
        <taxon>Bacteria</taxon>
        <taxon>Pseudomonadati</taxon>
        <taxon>Balneolota</taxon>
        <taxon>Balneolia</taxon>
        <taxon>Balneolales</taxon>
        <taxon>Balneolaceae</taxon>
        <taxon>Fodinibius</taxon>
    </lineage>
</organism>
<dbReference type="Pfam" id="PF00701">
    <property type="entry name" value="DHDPS"/>
    <property type="match status" value="1"/>
</dbReference>